<dbReference type="InterPro" id="IPR007069">
    <property type="entry name" value="Transposase_32"/>
</dbReference>
<dbReference type="PANTHER" id="PTHR37023">
    <property type="entry name" value="TRANSPOSASE"/>
    <property type="match status" value="1"/>
</dbReference>
<organism evidence="3 4">
    <name type="scientific">Evansella alkalicola</name>
    <dbReference type="NCBI Taxonomy" id="745819"/>
    <lineage>
        <taxon>Bacteria</taxon>
        <taxon>Bacillati</taxon>
        <taxon>Bacillota</taxon>
        <taxon>Bacilli</taxon>
        <taxon>Bacillales</taxon>
        <taxon>Bacillaceae</taxon>
        <taxon>Evansella</taxon>
    </lineage>
</organism>
<sequence length="382" mass="44673">MALTVQNLFQSTYHNFKGQYKPSFNQLKVVKSIINCRTSALGTYTFSCESNGCDHTVVRNYSCRNRHCPMCQGVNKEIWVDQRKKDILNAPYFHVVFTMPEQLKRIIYHNQQLLYDLMFKCVAETLMELSEDEKYLGAQIGFLSVLHTWGQNLHYHPHIHSVVLAGGLNKLNQWKQASKKFFIPVKVLSKKFRGKFLYYLKLYYQKEVLSFFGESAQYKDPKQFQKLIDSCYALDWYSYTKKPFAGPLEVMEYLARYTHRIAISNKRLISADKANVTFRVRDYKGNKKKQVTMTSVEFMRRFLMHVLPKGFVKLRYYGLLANRIKTEKLTLCRSLTNSPIYKSIFEGLSYIEVLSIIFRKDLTLCPKCKKAHLKSSLSGDTS</sequence>
<dbReference type="InterPro" id="IPR026889">
    <property type="entry name" value="Zn_Tnp"/>
</dbReference>
<dbReference type="PANTHER" id="PTHR37023:SF1">
    <property type="entry name" value="ISSOD25 TRANSPOSASE TNPA_ISSOD25"/>
    <property type="match status" value="1"/>
</dbReference>
<dbReference type="Pfam" id="PF04986">
    <property type="entry name" value="Y2_Tnp"/>
    <property type="match status" value="1"/>
</dbReference>
<name>A0ABS6K1F9_9BACI</name>
<accession>A0ABS6K1F9</accession>
<proteinExistence type="predicted"/>
<dbReference type="RefSeq" id="WP_088076731.1">
    <property type="nucleotide sequence ID" value="NZ_JAHQCR010000072.1"/>
</dbReference>
<evidence type="ECO:0000259" key="2">
    <source>
        <dbReference type="Pfam" id="PF14319"/>
    </source>
</evidence>
<dbReference type="EMBL" id="JAHQCR010000072">
    <property type="protein sequence ID" value="MBU9723210.1"/>
    <property type="molecule type" value="Genomic_DNA"/>
</dbReference>
<keyword evidence="4" id="KW-1185">Reference proteome</keyword>
<dbReference type="Pfam" id="PF14319">
    <property type="entry name" value="Zn_Tnp_IS91"/>
    <property type="match status" value="1"/>
</dbReference>
<evidence type="ECO:0000259" key="1">
    <source>
        <dbReference type="Pfam" id="PF04986"/>
    </source>
</evidence>
<feature type="domain" description="Transposase zinc-binding" evidence="2">
    <location>
        <begin position="9"/>
        <end position="99"/>
    </location>
</feature>
<evidence type="ECO:0000313" key="4">
    <source>
        <dbReference type="Proteomes" id="UP000790580"/>
    </source>
</evidence>
<dbReference type="NCBIfam" id="NF033538">
    <property type="entry name" value="transpos_IS91"/>
    <property type="match status" value="1"/>
</dbReference>
<evidence type="ECO:0000313" key="3">
    <source>
        <dbReference type="EMBL" id="MBU9723210.1"/>
    </source>
</evidence>
<feature type="domain" description="Transposase IS801/IS1294" evidence="1">
    <location>
        <begin position="141"/>
        <end position="325"/>
    </location>
</feature>
<dbReference type="InterPro" id="IPR054832">
    <property type="entry name" value="transpos_IS91"/>
</dbReference>
<dbReference type="Proteomes" id="UP000790580">
    <property type="component" value="Unassembled WGS sequence"/>
</dbReference>
<protein>
    <submittedName>
        <fullName evidence="3">IS91 family transposase</fullName>
    </submittedName>
</protein>
<reference evidence="3 4" key="1">
    <citation type="submission" date="2021-06" db="EMBL/GenBank/DDBJ databases">
        <title>Bacillus sp. RD4P76, an endophyte from a halophyte.</title>
        <authorList>
            <person name="Sun J.-Q."/>
        </authorList>
    </citation>
    <scope>NUCLEOTIDE SEQUENCE [LARGE SCALE GENOMIC DNA]</scope>
    <source>
        <strain evidence="3 4">JCM 17098</strain>
    </source>
</reference>
<gene>
    <name evidence="3" type="ORF">KS407_17465</name>
</gene>
<comment type="caution">
    <text evidence="3">The sequence shown here is derived from an EMBL/GenBank/DDBJ whole genome shotgun (WGS) entry which is preliminary data.</text>
</comment>